<evidence type="ECO:0000259" key="3">
    <source>
        <dbReference type="PROSITE" id="PS50158"/>
    </source>
</evidence>
<organism evidence="4 5">
    <name type="scientific">Schistosoma bovis</name>
    <name type="common">Blood fluke</name>
    <dbReference type="NCBI Taxonomy" id="6184"/>
    <lineage>
        <taxon>Eukaryota</taxon>
        <taxon>Metazoa</taxon>
        <taxon>Spiralia</taxon>
        <taxon>Lophotrochozoa</taxon>
        <taxon>Platyhelminthes</taxon>
        <taxon>Trematoda</taxon>
        <taxon>Digenea</taxon>
        <taxon>Strigeidida</taxon>
        <taxon>Schistosomatoidea</taxon>
        <taxon>Schistosomatidae</taxon>
        <taxon>Schistosoma</taxon>
    </lineage>
</organism>
<dbReference type="Proteomes" id="UP000290809">
    <property type="component" value="Unassembled WGS sequence"/>
</dbReference>
<keyword evidence="1" id="KW-0863">Zinc-finger</keyword>
<name>A0A430QMH4_SCHBO</name>
<accession>A0A430QMH4</accession>
<gene>
    <name evidence="4" type="ORF">DC041_0007198</name>
</gene>
<keyword evidence="1" id="KW-0862">Zinc</keyword>
<feature type="domain" description="CCHC-type" evidence="3">
    <location>
        <begin position="221"/>
        <end position="235"/>
    </location>
</feature>
<dbReference type="PROSITE" id="PS50158">
    <property type="entry name" value="ZF_CCHC"/>
    <property type="match status" value="1"/>
</dbReference>
<evidence type="ECO:0000313" key="5">
    <source>
        <dbReference type="Proteomes" id="UP000290809"/>
    </source>
</evidence>
<protein>
    <submittedName>
        <fullName evidence="4">Protein AIR1/2</fullName>
    </submittedName>
</protein>
<dbReference type="GO" id="GO:0008270">
    <property type="term" value="F:zinc ion binding"/>
    <property type="evidence" value="ECO:0007669"/>
    <property type="project" value="UniProtKB-KW"/>
</dbReference>
<sequence>MDYEANEENDYDSDFIDEDTESRLYSAVFFETSIYTPVSHDLVSERIDSNFNGTSFLRNSESSKNPVFMHVECVNKEVSDALTTSLQVQRDCFEDECEKDTSSSSSGCSVLLDCGNESSETEISTQGVILGVSHDTLLHVENGNNSSAVPCQTTFNDNPNLWKICNADRYSSRSTSIRYFNSLDNSLCSECGSKRQKFHRCCTTSKGKPIRLFDFVKSKGCCNCGRKGHTVDDCRYQPLKSHFIGPLPRRRVLVYDKKDIYKSIRLKLTKLREKKTNCKKILEKVDNCKVIDNENEYQLCKHPKSSKQKKQKCKKLDNRTNCSSYNKSCKSINQKKLQKVMEQELPYKASSSPYMSNLKQKAIKQRMDFAKWDVLPSLEIEKTTKKRKKVNNENRKLKSQSVLLSHHEFSSSSSYNFNEISDNFSITKRTRKRRKSRSSEDTHKASTSYSPFQNTHQTPLRKSNKKYFSQSVTS</sequence>
<comment type="caution">
    <text evidence="4">The sequence shown here is derived from an EMBL/GenBank/DDBJ whole genome shotgun (WGS) entry which is preliminary data.</text>
</comment>
<keyword evidence="1" id="KW-0479">Metal-binding</keyword>
<reference evidence="4 5" key="1">
    <citation type="journal article" date="2019" name="PLoS Pathog.">
        <title>Genome sequence of the bovine parasite Schistosoma bovis Tanzania.</title>
        <authorList>
            <person name="Oey H."/>
            <person name="Zakrzewski M."/>
            <person name="Gobert G."/>
            <person name="Gravermann K."/>
            <person name="Stoye J."/>
            <person name="Jones M."/>
            <person name="Mcmanus D."/>
            <person name="Krause L."/>
        </authorList>
    </citation>
    <scope>NUCLEOTIDE SEQUENCE [LARGE SCALE GENOMIC DNA]</scope>
    <source>
        <strain evidence="4 5">TAN1997</strain>
    </source>
</reference>
<evidence type="ECO:0000313" key="4">
    <source>
        <dbReference type="EMBL" id="RTG88905.1"/>
    </source>
</evidence>
<evidence type="ECO:0000256" key="2">
    <source>
        <dbReference type="SAM" id="MobiDB-lite"/>
    </source>
</evidence>
<dbReference type="AlphaFoldDB" id="A0A430QMH4"/>
<keyword evidence="5" id="KW-1185">Reference proteome</keyword>
<dbReference type="InterPro" id="IPR001878">
    <property type="entry name" value="Znf_CCHC"/>
</dbReference>
<dbReference type="GO" id="GO:0003676">
    <property type="term" value="F:nucleic acid binding"/>
    <property type="evidence" value="ECO:0007669"/>
    <property type="project" value="InterPro"/>
</dbReference>
<feature type="compositionally biased region" description="Polar residues" evidence="2">
    <location>
        <begin position="445"/>
        <end position="474"/>
    </location>
</feature>
<dbReference type="EMBL" id="QMKO01001543">
    <property type="protein sequence ID" value="RTG88905.1"/>
    <property type="molecule type" value="Genomic_DNA"/>
</dbReference>
<evidence type="ECO:0000256" key="1">
    <source>
        <dbReference type="PROSITE-ProRule" id="PRU00047"/>
    </source>
</evidence>
<feature type="region of interest" description="Disordered" evidence="2">
    <location>
        <begin position="428"/>
        <end position="474"/>
    </location>
</feature>
<dbReference type="STRING" id="6184.A0A430QMH4"/>
<proteinExistence type="predicted"/>